<reference evidence="1" key="1">
    <citation type="submission" date="2023-07" db="EMBL/GenBank/DDBJ databases">
        <title>Sorghum-associated microbial communities from plants grown in Nebraska, USA.</title>
        <authorList>
            <person name="Schachtman D."/>
        </authorList>
    </citation>
    <scope>NUCLEOTIDE SEQUENCE</scope>
    <source>
        <strain evidence="1">DS3754</strain>
    </source>
</reference>
<dbReference type="RefSeq" id="WP_307683735.1">
    <property type="nucleotide sequence ID" value="NZ_JAUSRD010000001.1"/>
</dbReference>
<dbReference type="Pfam" id="PF18977">
    <property type="entry name" value="DUF5713"/>
    <property type="match status" value="1"/>
</dbReference>
<evidence type="ECO:0000313" key="2">
    <source>
        <dbReference type="Proteomes" id="UP001242045"/>
    </source>
</evidence>
<comment type="caution">
    <text evidence="1">The sequence shown here is derived from an EMBL/GenBank/DDBJ whole genome shotgun (WGS) entry which is preliminary data.</text>
</comment>
<proteinExistence type="predicted"/>
<evidence type="ECO:0000313" key="1">
    <source>
        <dbReference type="EMBL" id="MDP9891443.1"/>
    </source>
</evidence>
<sequence length="113" mass="12971">MPITNPQLQNHPFLQDMYRDAYFPDFLVDKCKQILVDLCEEIEAKKPTDDASLLKLTHAATNRFNDLVEEFEENDSELETGAREAIGADFETIVRAYGFADVDIEDVIATRDW</sequence>
<dbReference type="EMBL" id="JAUSRD010000001">
    <property type="protein sequence ID" value="MDP9891443.1"/>
    <property type="molecule type" value="Genomic_DNA"/>
</dbReference>
<dbReference type="Proteomes" id="UP001242045">
    <property type="component" value="Unassembled WGS sequence"/>
</dbReference>
<protein>
    <submittedName>
        <fullName evidence="1">Uncharacterized protein</fullName>
    </submittedName>
</protein>
<organism evidence="1 2">
    <name type="scientific">Variovorax boronicumulans</name>
    <dbReference type="NCBI Taxonomy" id="436515"/>
    <lineage>
        <taxon>Bacteria</taxon>
        <taxon>Pseudomonadati</taxon>
        <taxon>Pseudomonadota</taxon>
        <taxon>Betaproteobacteria</taxon>
        <taxon>Burkholderiales</taxon>
        <taxon>Comamonadaceae</taxon>
        <taxon>Variovorax</taxon>
    </lineage>
</organism>
<dbReference type="InterPro" id="IPR043767">
    <property type="entry name" value="DUF5713"/>
</dbReference>
<dbReference type="AlphaFoldDB" id="A0AAW8CSB6"/>
<gene>
    <name evidence="1" type="ORF">J2W31_000539</name>
</gene>
<name>A0AAW8CSB6_9BURK</name>
<accession>A0AAW8CSB6</accession>